<evidence type="ECO:0000256" key="5">
    <source>
        <dbReference type="ARBA" id="ARBA00022989"/>
    </source>
</evidence>
<dbReference type="InterPro" id="IPR017983">
    <property type="entry name" value="GPCR_2_secretin-like_CS"/>
</dbReference>
<dbReference type="InterPro" id="IPR017981">
    <property type="entry name" value="GPCR_2-like_7TM"/>
</dbReference>
<feature type="domain" description="G-protein coupled receptors family 2 profile 2" evidence="14">
    <location>
        <begin position="136"/>
        <end position="354"/>
    </location>
</feature>
<dbReference type="InterPro" id="IPR050332">
    <property type="entry name" value="GPCR_2"/>
</dbReference>
<evidence type="ECO:0000256" key="2">
    <source>
        <dbReference type="ARBA" id="ARBA00005314"/>
    </source>
</evidence>
<feature type="compositionally biased region" description="Polar residues" evidence="11">
    <location>
        <begin position="410"/>
        <end position="427"/>
    </location>
</feature>
<dbReference type="PROSITE" id="PS50227">
    <property type="entry name" value="G_PROTEIN_RECEP_F2_3"/>
    <property type="match status" value="1"/>
</dbReference>
<dbReference type="Gene3D" id="4.10.1240.10">
    <property type="entry name" value="GPCR, family 2, extracellular hormone receptor domain"/>
    <property type="match status" value="1"/>
</dbReference>
<keyword evidence="3" id="KW-1003">Cell membrane</keyword>
<dbReference type="SUPFAM" id="SSF111418">
    <property type="entry name" value="Hormone receptor domain"/>
    <property type="match status" value="1"/>
</dbReference>
<keyword evidence="4 12" id="KW-0812">Transmembrane</keyword>
<comment type="subcellular location">
    <subcellularLocation>
        <location evidence="1">Cell membrane</location>
        <topology evidence="1">Multi-pass membrane protein</topology>
    </subcellularLocation>
</comment>
<feature type="domain" description="G-protein coupled receptors family 2 profile 1" evidence="13">
    <location>
        <begin position="34"/>
        <end position="117"/>
    </location>
</feature>
<evidence type="ECO:0000256" key="6">
    <source>
        <dbReference type="ARBA" id="ARBA00023040"/>
    </source>
</evidence>
<feature type="transmembrane region" description="Helical" evidence="12">
    <location>
        <begin position="298"/>
        <end position="320"/>
    </location>
</feature>
<dbReference type="GO" id="GO:0005886">
    <property type="term" value="C:plasma membrane"/>
    <property type="evidence" value="ECO:0007669"/>
    <property type="project" value="UniProtKB-SubCell"/>
</dbReference>
<dbReference type="OrthoDB" id="6022368at2759"/>
<dbReference type="PROSITE" id="PS00649">
    <property type="entry name" value="G_PROTEIN_RECEP_F2_1"/>
    <property type="match status" value="1"/>
</dbReference>
<evidence type="ECO:0000256" key="10">
    <source>
        <dbReference type="ARBA" id="ARBA00023224"/>
    </source>
</evidence>
<dbReference type="GO" id="GO:0017046">
    <property type="term" value="F:peptide hormone binding"/>
    <property type="evidence" value="ECO:0007669"/>
    <property type="project" value="TreeGrafter"/>
</dbReference>
<keyword evidence="8" id="KW-0675">Receptor</keyword>
<evidence type="ECO:0000256" key="12">
    <source>
        <dbReference type="SAM" id="Phobius"/>
    </source>
</evidence>
<accession>A0A8S3U6I2</accession>
<dbReference type="PROSITE" id="PS50261">
    <property type="entry name" value="G_PROTEIN_RECEP_F2_4"/>
    <property type="match status" value="1"/>
</dbReference>
<keyword evidence="5 12" id="KW-1133">Transmembrane helix</keyword>
<feature type="transmembrane region" description="Helical" evidence="12">
    <location>
        <begin position="254"/>
        <end position="278"/>
    </location>
</feature>
<name>A0A8S3U6I2_MYTED</name>
<dbReference type="Proteomes" id="UP000683360">
    <property type="component" value="Unassembled WGS sequence"/>
</dbReference>
<evidence type="ECO:0000256" key="3">
    <source>
        <dbReference type="ARBA" id="ARBA00022475"/>
    </source>
</evidence>
<dbReference type="EMBL" id="CAJPWZ010002589">
    <property type="protein sequence ID" value="CAG2241442.1"/>
    <property type="molecule type" value="Genomic_DNA"/>
</dbReference>
<evidence type="ECO:0000256" key="8">
    <source>
        <dbReference type="ARBA" id="ARBA00023170"/>
    </source>
</evidence>
<comment type="caution">
    <text evidence="15">The sequence shown here is derived from an EMBL/GenBank/DDBJ whole genome shotgun (WGS) entry which is preliminary data.</text>
</comment>
<keyword evidence="7 12" id="KW-0472">Membrane</keyword>
<keyword evidence="9" id="KW-0325">Glycoprotein</keyword>
<protein>
    <submittedName>
        <fullName evidence="15">PTHR1</fullName>
    </submittedName>
</protein>
<dbReference type="Pfam" id="PF00002">
    <property type="entry name" value="7tm_2"/>
    <property type="match status" value="2"/>
</dbReference>
<dbReference type="PANTHER" id="PTHR45620">
    <property type="entry name" value="PDF RECEPTOR-LIKE PROTEIN-RELATED"/>
    <property type="match status" value="1"/>
</dbReference>
<dbReference type="GO" id="GO:0008528">
    <property type="term" value="F:G protein-coupled peptide receptor activity"/>
    <property type="evidence" value="ECO:0007669"/>
    <property type="project" value="TreeGrafter"/>
</dbReference>
<dbReference type="Gene3D" id="1.20.1070.10">
    <property type="entry name" value="Rhodopsin 7-helix transmembrane proteins"/>
    <property type="match status" value="2"/>
</dbReference>
<keyword evidence="10" id="KW-0807">Transducer</keyword>
<evidence type="ECO:0000259" key="14">
    <source>
        <dbReference type="PROSITE" id="PS50261"/>
    </source>
</evidence>
<dbReference type="InterPro" id="IPR036445">
    <property type="entry name" value="GPCR_2_extracell_dom_sf"/>
</dbReference>
<evidence type="ECO:0000259" key="13">
    <source>
        <dbReference type="PROSITE" id="PS50227"/>
    </source>
</evidence>
<evidence type="ECO:0000256" key="7">
    <source>
        <dbReference type="ARBA" id="ARBA00023136"/>
    </source>
</evidence>
<organism evidence="15 16">
    <name type="scientific">Mytilus edulis</name>
    <name type="common">Blue mussel</name>
    <dbReference type="NCBI Taxonomy" id="6550"/>
    <lineage>
        <taxon>Eukaryota</taxon>
        <taxon>Metazoa</taxon>
        <taxon>Spiralia</taxon>
        <taxon>Lophotrochozoa</taxon>
        <taxon>Mollusca</taxon>
        <taxon>Bivalvia</taxon>
        <taxon>Autobranchia</taxon>
        <taxon>Pteriomorphia</taxon>
        <taxon>Mytilida</taxon>
        <taxon>Mytiloidea</taxon>
        <taxon>Mytilidae</taxon>
        <taxon>Mytilinae</taxon>
        <taxon>Mytilus</taxon>
    </lineage>
</organism>
<evidence type="ECO:0000256" key="4">
    <source>
        <dbReference type="ARBA" id="ARBA00022692"/>
    </source>
</evidence>
<keyword evidence="6" id="KW-0297">G-protein coupled receptor</keyword>
<dbReference type="SMART" id="SM00008">
    <property type="entry name" value="HormR"/>
    <property type="match status" value="1"/>
</dbReference>
<gene>
    <name evidence="15" type="ORF">MEDL_53736</name>
</gene>
<evidence type="ECO:0000256" key="9">
    <source>
        <dbReference type="ARBA" id="ARBA00023180"/>
    </source>
</evidence>
<dbReference type="GO" id="GO:0007166">
    <property type="term" value="P:cell surface receptor signaling pathway"/>
    <property type="evidence" value="ECO:0007669"/>
    <property type="project" value="InterPro"/>
</dbReference>
<dbReference type="PROSITE" id="PS00650">
    <property type="entry name" value="G_PROTEIN_RECEP_F2_2"/>
    <property type="match status" value="1"/>
</dbReference>
<dbReference type="InterPro" id="IPR001879">
    <property type="entry name" value="GPCR_2_extracellular_dom"/>
</dbReference>
<evidence type="ECO:0000313" key="16">
    <source>
        <dbReference type="Proteomes" id="UP000683360"/>
    </source>
</evidence>
<dbReference type="GO" id="GO:0007188">
    <property type="term" value="P:adenylate cyclase-modulating G protein-coupled receptor signaling pathway"/>
    <property type="evidence" value="ECO:0007669"/>
    <property type="project" value="TreeGrafter"/>
</dbReference>
<feature type="transmembrane region" description="Helical" evidence="12">
    <location>
        <begin position="138"/>
        <end position="161"/>
    </location>
</feature>
<evidence type="ECO:0000256" key="11">
    <source>
        <dbReference type="SAM" id="MobiDB-lite"/>
    </source>
</evidence>
<proteinExistence type="inferred from homology"/>
<dbReference type="PANTHER" id="PTHR45620:SF1">
    <property type="entry name" value="G-PROTEIN COUPLED RECEPTORS FAMILY 2 PROFILE 2 DOMAIN-CONTAINING PROTEIN"/>
    <property type="match status" value="1"/>
</dbReference>
<dbReference type="Pfam" id="PF02793">
    <property type="entry name" value="HRM"/>
    <property type="match status" value="1"/>
</dbReference>
<feature type="transmembrane region" description="Helical" evidence="12">
    <location>
        <begin position="332"/>
        <end position="353"/>
    </location>
</feature>
<dbReference type="AlphaFoldDB" id="A0A8S3U6I2"/>
<sequence>MRKYFSPEAWQTLKGKVFISPDDQEKAILRAHIDCLSQPSHRPHSSNDVYCNRTWDGILCWPETKADEEVILSCPDYIHEFYYNNNASKHCMSDGRWYIHNSLNKTWTNYTSCYNQRQQNQPTMVPTLVQQHLENIKIMYNVGYGISLVSLSLAVFVMVYFRRLHCPRNTVHVNLFISFILRSLVTIIRDNVLVQGLGLPGDVEQTPYDTVIFITNGTHWECLPTLSVFPWVGLRIKFENTLCWNTNPTPGYFWILRGPVVLSIVVNFFFFINILWSLNTKMRKALSRSARKNKYRRLAKSTLVLIPLFGIHYIVFIGVPDDIPAVAEVVKLYFEMFFSSFQGLVVAILFCFMNGEVQSEILKRVCRRRPYNHYLRYYRSARLASQEQNSCSDRAQSGIYDNFEIRSTGTVNDTNKNSSNTQSTDITPDNVPRNVRSRIFKWHIDSKGHLCRHYMKRNENKYCNLQINLRRAQSCL</sequence>
<keyword evidence="16" id="KW-1185">Reference proteome</keyword>
<dbReference type="PRINTS" id="PR00249">
    <property type="entry name" value="GPCRSECRETIN"/>
</dbReference>
<feature type="region of interest" description="Disordered" evidence="11">
    <location>
        <begin position="410"/>
        <end position="431"/>
    </location>
</feature>
<reference evidence="15" key="1">
    <citation type="submission" date="2021-03" db="EMBL/GenBank/DDBJ databases">
        <authorList>
            <person name="Bekaert M."/>
        </authorList>
    </citation>
    <scope>NUCLEOTIDE SEQUENCE</scope>
</reference>
<dbReference type="InterPro" id="IPR000832">
    <property type="entry name" value="GPCR_2_secretin-like"/>
</dbReference>
<evidence type="ECO:0000313" key="15">
    <source>
        <dbReference type="EMBL" id="CAG2241442.1"/>
    </source>
</evidence>
<evidence type="ECO:0000256" key="1">
    <source>
        <dbReference type="ARBA" id="ARBA00004651"/>
    </source>
</evidence>
<comment type="similarity">
    <text evidence="2">Belongs to the G-protein coupled receptor 2 family.</text>
</comment>
<dbReference type="SUPFAM" id="SSF81321">
    <property type="entry name" value="Family A G protein-coupled receptor-like"/>
    <property type="match status" value="1"/>
</dbReference>